<dbReference type="Proteomes" id="UP001209412">
    <property type="component" value="Unassembled WGS sequence"/>
</dbReference>
<dbReference type="Proteomes" id="UP001242288">
    <property type="component" value="Unassembled WGS sequence"/>
</dbReference>
<gene>
    <name evidence="2" type="ORF">NIE36_37520</name>
    <name evidence="1" type="ORF">OSB80_37610</name>
</gene>
<evidence type="ECO:0000313" key="4">
    <source>
        <dbReference type="Proteomes" id="UP001242288"/>
    </source>
</evidence>
<evidence type="ECO:0000313" key="2">
    <source>
        <dbReference type="EMBL" id="MDQ6412827.1"/>
    </source>
</evidence>
<dbReference type="AlphaFoldDB" id="A0AAP5BLK8"/>
<reference evidence="2" key="1">
    <citation type="submission" date="2022-06" db="EMBL/GenBank/DDBJ databases">
        <title>PHB producers.</title>
        <authorList>
            <person name="Besaury L."/>
        </authorList>
    </citation>
    <scope>NUCLEOTIDE SEQUENCE</scope>
    <source>
        <strain evidence="2 3">SEWS6</strain>
    </source>
</reference>
<name>A0AAP5BLK8_9BURK</name>
<evidence type="ECO:0000313" key="3">
    <source>
        <dbReference type="Proteomes" id="UP001209412"/>
    </source>
</evidence>
<comment type="caution">
    <text evidence="2">The sequence shown here is derived from an EMBL/GenBank/DDBJ whole genome shotgun (WGS) entry which is preliminary data.</text>
</comment>
<dbReference type="EMBL" id="JAPKHW010000048">
    <property type="protein sequence ID" value="MCX4151013.1"/>
    <property type="molecule type" value="Genomic_DNA"/>
</dbReference>
<accession>A0AAP5BLK8</accession>
<organism evidence="2 4">
    <name type="scientific">Paraburkholderia madseniana</name>
    <dbReference type="NCBI Taxonomy" id="2599607"/>
    <lineage>
        <taxon>Bacteria</taxon>
        <taxon>Pseudomonadati</taxon>
        <taxon>Pseudomonadota</taxon>
        <taxon>Betaproteobacteria</taxon>
        <taxon>Burkholderiales</taxon>
        <taxon>Burkholderiaceae</taxon>
        <taxon>Paraburkholderia</taxon>
    </lineage>
</organism>
<sequence length="83" mass="9086">MTTHRQKSDMPEITAWVSDLRDAFGVEEVNSIIRRGRDGEPVFFAQEGGSSYGTPLPAGNGWDAAGIDARRVDPIPTRASIKR</sequence>
<dbReference type="RefSeq" id="WP_266241766.1">
    <property type="nucleotide sequence ID" value="NZ_JAMXWF010000048.1"/>
</dbReference>
<dbReference type="EMBL" id="JAMXWF010000048">
    <property type="protein sequence ID" value="MDQ6412827.1"/>
    <property type="molecule type" value="Genomic_DNA"/>
</dbReference>
<evidence type="ECO:0000313" key="1">
    <source>
        <dbReference type="EMBL" id="MCX4151013.1"/>
    </source>
</evidence>
<keyword evidence="3" id="KW-1185">Reference proteome</keyword>
<protein>
    <submittedName>
        <fullName evidence="2">Uncharacterized protein</fullName>
    </submittedName>
</protein>
<proteinExistence type="predicted"/>